<dbReference type="EMBL" id="DTGD01000074">
    <property type="protein sequence ID" value="HGB35636.1"/>
    <property type="molecule type" value="Genomic_DNA"/>
</dbReference>
<feature type="domain" description="Saccharopine dehydrogenase NADP binding" evidence="2">
    <location>
        <begin position="2"/>
        <end position="112"/>
    </location>
</feature>
<dbReference type="Pfam" id="PF03435">
    <property type="entry name" value="Sacchrp_dh_NADP"/>
    <property type="match status" value="1"/>
</dbReference>
<proteinExistence type="predicted"/>
<comment type="caution">
    <text evidence="4">The sequence shown here is derived from an EMBL/GenBank/DDBJ whole genome shotgun (WGS) entry which is preliminary data.</text>
</comment>
<dbReference type="InterPro" id="IPR036291">
    <property type="entry name" value="NAD(P)-bd_dom_sf"/>
</dbReference>
<dbReference type="Gene3D" id="3.40.50.720">
    <property type="entry name" value="NAD(P)-binding Rossmann-like Domain"/>
    <property type="match status" value="1"/>
</dbReference>
<evidence type="ECO:0000259" key="3">
    <source>
        <dbReference type="Pfam" id="PF16653"/>
    </source>
</evidence>
<dbReference type="InterPro" id="IPR005097">
    <property type="entry name" value="Sacchrp_dh_NADP-bd"/>
</dbReference>
<sequence>MVLLLGAGRQGDVTLETLIELGIREILVVEKDRSNAERARRLGVDVLEKGIDEIDLDDYINKSTLILNCLPAKYGFKVFERAVKKGVSIVDITYMEENPLVLNDIAKENRVSAFVDAGFAPGISNLLVGYGLTKLGPAVDKIVIKVGGIPLYPRPPFNYRITWSFEDLIEEYIRPARIKRDGKVVAVEALSGLEKDIYEGIGELEAFYTDGLRSLLETVDVENMEEKTLRYPGHAEIFRVLRDIGLFNKEESIYEPFKNWLYSKLTEGDEKDVAILRVEFYRRSDKKGFEIIHRYNEVRKRTAMSELTGIPPAIIAKMFLDKSLNSTGVLPLEMLGMVKDIAETFLKMLSQFGIFVREF</sequence>
<feature type="domain" description="Saccharopine dehydrogenase-like C-terminal" evidence="3">
    <location>
        <begin position="118"/>
        <end position="354"/>
    </location>
</feature>
<dbReference type="InterPro" id="IPR051168">
    <property type="entry name" value="AASS"/>
</dbReference>
<dbReference type="Gene3D" id="3.30.360.10">
    <property type="entry name" value="Dihydrodipicolinate Reductase, domain 2"/>
    <property type="match status" value="1"/>
</dbReference>
<accession>A0A7V3NUX9</accession>
<evidence type="ECO:0000259" key="2">
    <source>
        <dbReference type="Pfam" id="PF03435"/>
    </source>
</evidence>
<dbReference type="SUPFAM" id="SSF51735">
    <property type="entry name" value="NAD(P)-binding Rossmann-fold domains"/>
    <property type="match status" value="1"/>
</dbReference>
<dbReference type="AlphaFoldDB" id="A0A7V3NUX9"/>
<dbReference type="SUPFAM" id="SSF55347">
    <property type="entry name" value="Glyceraldehyde-3-phosphate dehydrogenase-like, C-terminal domain"/>
    <property type="match status" value="1"/>
</dbReference>
<dbReference type="PANTHER" id="PTHR11133">
    <property type="entry name" value="SACCHAROPINE DEHYDROGENASE"/>
    <property type="match status" value="1"/>
</dbReference>
<dbReference type="Pfam" id="PF16653">
    <property type="entry name" value="Sacchrp_dh_C"/>
    <property type="match status" value="1"/>
</dbReference>
<evidence type="ECO:0000256" key="1">
    <source>
        <dbReference type="ARBA" id="ARBA00023002"/>
    </source>
</evidence>
<protein>
    <recommendedName>
        <fullName evidence="5">Saccharopine dehydrogenase family protein</fullName>
    </recommendedName>
</protein>
<name>A0A7V3NUX9_UNCW3</name>
<reference evidence="4" key="1">
    <citation type="journal article" date="2020" name="mSystems">
        <title>Genome- and Community-Level Interaction Insights into Carbon Utilization and Element Cycling Functions of Hydrothermarchaeota in Hydrothermal Sediment.</title>
        <authorList>
            <person name="Zhou Z."/>
            <person name="Liu Y."/>
            <person name="Xu W."/>
            <person name="Pan J."/>
            <person name="Luo Z.H."/>
            <person name="Li M."/>
        </authorList>
    </citation>
    <scope>NUCLEOTIDE SEQUENCE [LARGE SCALE GENOMIC DNA]</scope>
    <source>
        <strain evidence="4">SpSt-754</strain>
    </source>
</reference>
<keyword evidence="1" id="KW-0560">Oxidoreductase</keyword>
<gene>
    <name evidence="4" type="ORF">ENV38_01850</name>
</gene>
<dbReference type="GO" id="GO:0016491">
    <property type="term" value="F:oxidoreductase activity"/>
    <property type="evidence" value="ECO:0007669"/>
    <property type="project" value="UniProtKB-KW"/>
</dbReference>
<evidence type="ECO:0000313" key="4">
    <source>
        <dbReference type="EMBL" id="HGB35636.1"/>
    </source>
</evidence>
<dbReference type="InterPro" id="IPR032095">
    <property type="entry name" value="Sacchrp_dh-like_C"/>
</dbReference>
<evidence type="ECO:0008006" key="5">
    <source>
        <dbReference type="Google" id="ProtNLM"/>
    </source>
</evidence>
<organism evidence="4">
    <name type="scientific">candidate division WOR-3 bacterium</name>
    <dbReference type="NCBI Taxonomy" id="2052148"/>
    <lineage>
        <taxon>Bacteria</taxon>
        <taxon>Bacteria division WOR-3</taxon>
    </lineage>
</organism>
<dbReference type="PANTHER" id="PTHR11133:SF22">
    <property type="entry name" value="ALPHA-AMINOADIPIC SEMIALDEHYDE SYNTHASE, MITOCHONDRIAL"/>
    <property type="match status" value="1"/>
</dbReference>